<reference evidence="1" key="1">
    <citation type="journal article" date="2018" name="DNA Res.">
        <title>Multiple hybrid de novo genome assembly of finger millet, an orphan allotetraploid crop.</title>
        <authorList>
            <person name="Hatakeyama M."/>
            <person name="Aluri S."/>
            <person name="Balachadran M.T."/>
            <person name="Sivarajan S.R."/>
            <person name="Patrignani A."/>
            <person name="Gruter S."/>
            <person name="Poveda L."/>
            <person name="Shimizu-Inatsugi R."/>
            <person name="Baeten J."/>
            <person name="Francoijs K.J."/>
            <person name="Nataraja K.N."/>
            <person name="Reddy Y.A.N."/>
            <person name="Phadnis S."/>
            <person name="Ravikumar R.L."/>
            <person name="Schlapbach R."/>
            <person name="Sreeman S.M."/>
            <person name="Shimizu K.K."/>
        </authorList>
    </citation>
    <scope>NUCLEOTIDE SEQUENCE</scope>
</reference>
<name>A0AAV5FJQ3_ELECO</name>
<comment type="caution">
    <text evidence="1">The sequence shown here is derived from an EMBL/GenBank/DDBJ whole genome shotgun (WGS) entry which is preliminary data.</text>
</comment>
<proteinExistence type="predicted"/>
<evidence type="ECO:0000313" key="1">
    <source>
        <dbReference type="EMBL" id="GJN35118.1"/>
    </source>
</evidence>
<dbReference type="InterPro" id="IPR027417">
    <property type="entry name" value="P-loop_NTPase"/>
</dbReference>
<accession>A0AAV5FJQ3</accession>
<organism evidence="1 2">
    <name type="scientific">Eleusine coracana subsp. coracana</name>
    <dbReference type="NCBI Taxonomy" id="191504"/>
    <lineage>
        <taxon>Eukaryota</taxon>
        <taxon>Viridiplantae</taxon>
        <taxon>Streptophyta</taxon>
        <taxon>Embryophyta</taxon>
        <taxon>Tracheophyta</taxon>
        <taxon>Spermatophyta</taxon>
        <taxon>Magnoliopsida</taxon>
        <taxon>Liliopsida</taxon>
        <taxon>Poales</taxon>
        <taxon>Poaceae</taxon>
        <taxon>PACMAD clade</taxon>
        <taxon>Chloridoideae</taxon>
        <taxon>Cynodonteae</taxon>
        <taxon>Eleusininae</taxon>
        <taxon>Eleusine</taxon>
    </lineage>
</organism>
<dbReference type="AlphaFoldDB" id="A0AAV5FJQ3"/>
<dbReference type="EMBL" id="BQKI01000087">
    <property type="protein sequence ID" value="GJN35118.1"/>
    <property type="molecule type" value="Genomic_DNA"/>
</dbReference>
<keyword evidence="2" id="KW-1185">Reference proteome</keyword>
<sequence length="185" mass="20544">MAVPDVLAVVGSVQNLAVRETKLLCGVMDEIRQIRDAAYDAKNIIEVADYMEKRNRLKKGFMGAISRFAHLPSDFITLHNVGVEIQRVRRKISEIFDSVHRLGIVDFSNAAVEIGGAEDDSSQGRGLLHEGFEEEDVVIGFQDEHEEIVDKLVNPDKNLNIVSIVGIGGIVKTTLRKSVQFTENQ</sequence>
<dbReference type="Proteomes" id="UP001054889">
    <property type="component" value="Unassembled WGS sequence"/>
</dbReference>
<reference evidence="1" key="2">
    <citation type="submission" date="2021-12" db="EMBL/GenBank/DDBJ databases">
        <title>Resequencing data analysis of finger millet.</title>
        <authorList>
            <person name="Hatakeyama M."/>
            <person name="Aluri S."/>
            <person name="Balachadran M.T."/>
            <person name="Sivarajan S.R."/>
            <person name="Poveda L."/>
            <person name="Shimizu-Inatsugi R."/>
            <person name="Schlapbach R."/>
            <person name="Sreeman S.M."/>
            <person name="Shimizu K.K."/>
        </authorList>
    </citation>
    <scope>NUCLEOTIDE SEQUENCE</scope>
</reference>
<dbReference type="PANTHER" id="PTHR19338:SF61">
    <property type="entry name" value="NB-ARC DOMAIN-CONTAINING PROTEIN"/>
    <property type="match status" value="1"/>
</dbReference>
<dbReference type="PANTHER" id="PTHR19338">
    <property type="entry name" value="TRANSLOCASE OF INNER MITOCHONDRIAL MEMBRANE 13 HOMOLOG"/>
    <property type="match status" value="1"/>
</dbReference>
<gene>
    <name evidence="1" type="primary">gb23860</name>
    <name evidence="1" type="ORF">PR202_gb23860</name>
</gene>
<dbReference type="Gene3D" id="3.40.50.300">
    <property type="entry name" value="P-loop containing nucleotide triphosphate hydrolases"/>
    <property type="match status" value="1"/>
</dbReference>
<evidence type="ECO:0000313" key="2">
    <source>
        <dbReference type="Proteomes" id="UP001054889"/>
    </source>
</evidence>
<protein>
    <recommendedName>
        <fullName evidence="3">Rx N-terminal domain-containing protein</fullName>
    </recommendedName>
</protein>
<evidence type="ECO:0008006" key="3">
    <source>
        <dbReference type="Google" id="ProtNLM"/>
    </source>
</evidence>